<keyword evidence="3" id="KW-1185">Reference proteome</keyword>
<protein>
    <recommendedName>
        <fullName evidence="4">Head-to-tail connector protein</fullName>
    </recommendedName>
</protein>
<gene>
    <name evidence="2" type="primary">7</name>
    <name evidence="2" type="ORF">SEA_VASANTI_7</name>
</gene>
<name>A0A411BVW5_9CAUD</name>
<reference evidence="2 3" key="1">
    <citation type="submission" date="2019-01" db="EMBL/GenBank/DDBJ databases">
        <authorList>
            <person name="Braley A."/>
            <person name="Cevasco M.E."/>
            <person name="Cornely K.A."/>
            <person name="Deaver S."/>
            <person name="Easterwood J.C."/>
            <person name="Korey C.A."/>
            <person name="Neely M."/>
            <person name="Reyna N."/>
            <person name="Tobiason D."/>
            <person name="Wilczek M."/>
            <person name="Molloy S.D."/>
            <person name="Garlena R.A."/>
            <person name="Russell D.A."/>
            <person name="Pope W.H."/>
            <person name="Jacobs-Sera D."/>
            <person name="Hatfull G.F."/>
        </authorList>
    </citation>
    <scope>NUCLEOTIDE SEQUENCE [LARGE SCALE GENOMIC DNA]</scope>
</reference>
<evidence type="ECO:0000256" key="1">
    <source>
        <dbReference type="SAM" id="MobiDB-lite"/>
    </source>
</evidence>
<organism evidence="2 3">
    <name type="scientific">Gordonia phage Vasanti</name>
    <dbReference type="NCBI Taxonomy" id="2502431"/>
    <lineage>
        <taxon>Viruses</taxon>
        <taxon>Duplodnaviria</taxon>
        <taxon>Heunggongvirae</taxon>
        <taxon>Uroviricota</taxon>
        <taxon>Caudoviricetes</taxon>
        <taxon>Attisvirus</taxon>
        <taxon>Attisvirus vasanti</taxon>
    </lineage>
</organism>
<dbReference type="EMBL" id="MK359313">
    <property type="protein sequence ID" value="QAY05745.1"/>
    <property type="molecule type" value="Genomic_DNA"/>
</dbReference>
<dbReference type="Proteomes" id="UP000290746">
    <property type="component" value="Segment"/>
</dbReference>
<feature type="region of interest" description="Disordered" evidence="1">
    <location>
        <begin position="59"/>
        <end position="86"/>
    </location>
</feature>
<evidence type="ECO:0008006" key="4">
    <source>
        <dbReference type="Google" id="ProtNLM"/>
    </source>
</evidence>
<evidence type="ECO:0000313" key="3">
    <source>
        <dbReference type="Proteomes" id="UP000290746"/>
    </source>
</evidence>
<sequence length="116" mass="12180">MSYTVTAALVVAADTEGKLNYHYEGAHIAYLSDEDADRFLADGMVVETADLADEAFIPFADDPADGGDDPVPPAGDGARPPKTASKDAWVDFAEAKGMSRAEAEDMSKADLIQALG</sequence>
<dbReference type="KEGG" id="vg:77929201"/>
<dbReference type="GeneID" id="77929201"/>
<dbReference type="RefSeq" id="YP_010653367.1">
    <property type="nucleotide sequence ID" value="NC_070797.1"/>
</dbReference>
<evidence type="ECO:0000313" key="2">
    <source>
        <dbReference type="EMBL" id="QAY05745.1"/>
    </source>
</evidence>
<proteinExistence type="predicted"/>
<accession>A0A411BVW5</accession>